<dbReference type="AlphaFoldDB" id="A0A9P6JSH1"/>
<dbReference type="SUPFAM" id="SSF48452">
    <property type="entry name" value="TPR-like"/>
    <property type="match status" value="1"/>
</dbReference>
<name>A0A9P6JSH1_9AGAR</name>
<organism evidence="1 2">
    <name type="scientific">Crepidotus variabilis</name>
    <dbReference type="NCBI Taxonomy" id="179855"/>
    <lineage>
        <taxon>Eukaryota</taxon>
        <taxon>Fungi</taxon>
        <taxon>Dikarya</taxon>
        <taxon>Basidiomycota</taxon>
        <taxon>Agaricomycotina</taxon>
        <taxon>Agaricomycetes</taxon>
        <taxon>Agaricomycetidae</taxon>
        <taxon>Agaricales</taxon>
        <taxon>Agaricineae</taxon>
        <taxon>Crepidotaceae</taxon>
        <taxon>Crepidotus</taxon>
    </lineage>
</organism>
<dbReference type="Gene3D" id="1.25.40.10">
    <property type="entry name" value="Tetratricopeptide repeat domain"/>
    <property type="match status" value="2"/>
</dbReference>
<dbReference type="InterPro" id="IPR011990">
    <property type="entry name" value="TPR-like_helical_dom_sf"/>
</dbReference>
<accession>A0A9P6JSH1</accession>
<reference evidence="1" key="1">
    <citation type="submission" date="2020-11" db="EMBL/GenBank/DDBJ databases">
        <authorList>
            <consortium name="DOE Joint Genome Institute"/>
            <person name="Ahrendt S."/>
            <person name="Riley R."/>
            <person name="Andreopoulos W."/>
            <person name="Labutti K."/>
            <person name="Pangilinan J."/>
            <person name="Ruiz-Duenas F.J."/>
            <person name="Barrasa J.M."/>
            <person name="Sanchez-Garcia M."/>
            <person name="Camarero S."/>
            <person name="Miyauchi S."/>
            <person name="Serrano A."/>
            <person name="Linde D."/>
            <person name="Babiker R."/>
            <person name="Drula E."/>
            <person name="Ayuso-Fernandez I."/>
            <person name="Pacheco R."/>
            <person name="Padilla G."/>
            <person name="Ferreira P."/>
            <person name="Barriuso J."/>
            <person name="Kellner H."/>
            <person name="Castanera R."/>
            <person name="Alfaro M."/>
            <person name="Ramirez L."/>
            <person name="Pisabarro A.G."/>
            <person name="Kuo A."/>
            <person name="Tritt A."/>
            <person name="Lipzen A."/>
            <person name="He G."/>
            <person name="Yan M."/>
            <person name="Ng V."/>
            <person name="Cullen D."/>
            <person name="Martin F."/>
            <person name="Rosso M.-N."/>
            <person name="Henrissat B."/>
            <person name="Hibbett D."/>
            <person name="Martinez A.T."/>
            <person name="Grigoriev I.V."/>
        </authorList>
    </citation>
    <scope>NUCLEOTIDE SEQUENCE</scope>
    <source>
        <strain evidence="1">CBS 506.95</strain>
    </source>
</reference>
<evidence type="ECO:0000313" key="1">
    <source>
        <dbReference type="EMBL" id="KAF9531331.1"/>
    </source>
</evidence>
<dbReference type="OrthoDB" id="2978551at2759"/>
<keyword evidence="2" id="KW-1185">Reference proteome</keyword>
<sequence>MKQAVQQQLHGPIISPATSPALTSFPKVSRSQTLDFLNGQLLNVGKEILRRTGSNNSNSRHLQVKPFVQHIPIISFHKPPEKRHRTLLKRVLSLLEDLEENGTAIDEHAYALNSLGDIFCSLAMFQEASTVYIWAIDLYRILAQFQPEDFKPYLAEALCSLVWPLAETEASTAAAIEESIEILRSMSGPNSPPDVRCQFALQLATKHRFPATPSVEEGVLQDFDDAINILESILQEDPKFLELFGSLDNNLKLSNHLDSILSKRGQNKTQPLAIASSPLTSDLELVGYEAFLLRYSIILEGAGDAYFKLDGRSMYNAENSLLKALIVDSYLASTYPATDMSVLLARRLTYLLREGIPKERQLGYIEVSEEIFRDASKYDSKIYTNDMFVVLSGKAVLLRDLDRREEAHGTWSEIAELDVSLIKDQHELGFALELASNNLRHLGRLEEAISLRLRALKIYRTHSVDDSPREAFASCNLAYDYRLASQYQDSLQTIELAAVQFLALARWSPSQHADGLAWSLSTWRDCLVLSWSNHIPVDINLIKTLFEHYNFLIRHNIEFLNNYLETITSLISGLPDSDIAIELNLEVIGCLQNLAPEYPEEVNPKLQERLVQHGLLVNNVVYMSDNDNIDIPRADTPPLPW</sequence>
<gene>
    <name evidence="1" type="ORF">CPB83DRAFT_99056</name>
</gene>
<comment type="caution">
    <text evidence="1">The sequence shown here is derived from an EMBL/GenBank/DDBJ whole genome shotgun (WGS) entry which is preliminary data.</text>
</comment>
<dbReference type="EMBL" id="MU157835">
    <property type="protein sequence ID" value="KAF9531331.1"/>
    <property type="molecule type" value="Genomic_DNA"/>
</dbReference>
<dbReference type="Proteomes" id="UP000807306">
    <property type="component" value="Unassembled WGS sequence"/>
</dbReference>
<evidence type="ECO:0000313" key="2">
    <source>
        <dbReference type="Proteomes" id="UP000807306"/>
    </source>
</evidence>
<protein>
    <submittedName>
        <fullName evidence="1">Uncharacterized protein</fullName>
    </submittedName>
</protein>
<proteinExistence type="predicted"/>